<evidence type="ECO:0000313" key="10">
    <source>
        <dbReference type="Proteomes" id="UP000186303"/>
    </source>
</evidence>
<dbReference type="EMBL" id="LT671827">
    <property type="protein sequence ID" value="SHO79689.1"/>
    <property type="molecule type" value="Genomic_DNA"/>
</dbReference>
<dbReference type="PANTHER" id="PTHR12087:SF0">
    <property type="entry name" value="ORIGIN RECOGNITION COMPLEX SUBUNIT 4"/>
    <property type="match status" value="1"/>
</dbReference>
<organism evidence="9 10">
    <name type="scientific">Malassezia sympodialis (strain ATCC 42132)</name>
    <name type="common">Atopic eczema-associated yeast</name>
    <dbReference type="NCBI Taxonomy" id="1230383"/>
    <lineage>
        <taxon>Eukaryota</taxon>
        <taxon>Fungi</taxon>
        <taxon>Dikarya</taxon>
        <taxon>Basidiomycota</taxon>
        <taxon>Ustilaginomycotina</taxon>
        <taxon>Malasseziomycetes</taxon>
        <taxon>Malasseziales</taxon>
        <taxon>Malasseziaceae</taxon>
        <taxon>Malassezia</taxon>
    </lineage>
</organism>
<dbReference type="VEuPathDB" id="FungiDB:MSYG_4039"/>
<dbReference type="InterPro" id="IPR032705">
    <property type="entry name" value="ORC4_C"/>
</dbReference>
<evidence type="ECO:0000256" key="1">
    <source>
        <dbReference type="ARBA" id="ARBA00004123"/>
    </source>
</evidence>
<proteinExistence type="inferred from homology"/>
<dbReference type="OMA" id="NDRSAMK"/>
<protein>
    <submittedName>
        <fullName evidence="9">Similar to S.cerevisiae protein ORC4 (Subunit of the origin recognition complex (ORC))</fullName>
    </submittedName>
</protein>
<dbReference type="PANTHER" id="PTHR12087">
    <property type="entry name" value="ORIGIN RECOGNITION COMPLEX SUBUNIT 4"/>
    <property type="match status" value="1"/>
</dbReference>
<evidence type="ECO:0000313" key="9">
    <source>
        <dbReference type="EMBL" id="SHO79689.1"/>
    </source>
</evidence>
<evidence type="ECO:0000256" key="5">
    <source>
        <dbReference type="ARBA" id="ARBA00023242"/>
    </source>
</evidence>
<comment type="similarity">
    <text evidence="2">Belongs to the ORC4 family.</text>
</comment>
<dbReference type="InterPro" id="IPR016527">
    <property type="entry name" value="ORC4"/>
</dbReference>
<evidence type="ECO:0000256" key="4">
    <source>
        <dbReference type="ARBA" id="ARBA00023125"/>
    </source>
</evidence>
<dbReference type="GO" id="GO:0003688">
    <property type="term" value="F:DNA replication origin binding"/>
    <property type="evidence" value="ECO:0007669"/>
    <property type="project" value="TreeGrafter"/>
</dbReference>
<dbReference type="Gene3D" id="3.40.50.300">
    <property type="entry name" value="P-loop containing nucleotide triphosphate hydrolases"/>
    <property type="match status" value="1"/>
</dbReference>
<feature type="compositionally biased region" description="Low complexity" evidence="6">
    <location>
        <begin position="195"/>
        <end position="205"/>
    </location>
</feature>
<name>A0A1M8AB75_MALS4</name>
<dbReference type="SUPFAM" id="SSF52540">
    <property type="entry name" value="P-loop containing nucleoside triphosphate hydrolases"/>
    <property type="match status" value="1"/>
</dbReference>
<dbReference type="OrthoDB" id="343623at2759"/>
<evidence type="ECO:0000256" key="6">
    <source>
        <dbReference type="SAM" id="MobiDB-lite"/>
    </source>
</evidence>
<dbReference type="AlphaFoldDB" id="A0A1M8AB75"/>
<feature type="domain" description="Orc1-like AAA ATPase" evidence="7">
    <location>
        <begin position="52"/>
        <end position="267"/>
    </location>
</feature>
<comment type="subcellular location">
    <subcellularLocation>
        <location evidence="1">Nucleus</location>
    </subcellularLocation>
</comment>
<keyword evidence="10" id="KW-1185">Reference proteome</keyword>
<keyword evidence="3" id="KW-0235">DNA replication</keyword>
<evidence type="ECO:0000259" key="8">
    <source>
        <dbReference type="Pfam" id="PF14629"/>
    </source>
</evidence>
<sequence>MDPTPMQHPVAGVNHNVVAAYLPAQRAAMLRVLSLSVPPAATEEPYTGQECIGLGDAWRSLYALVQGSVRGHEGNSCLVLGESGCGKSLLVESVIRRVRRECAECSAAAPWVVSLSALLYPTDRQCLAAMAQQLMDQDAIARGDVDETLRDVMEPETDADMNDEQRNDWATVTRAPGQGPGPESESESDEEAEMPLASLSEPEPSSNAILSTMAATLSHILSLLSSSAPGSSRHPLIIVLDQFDLLTQRPRQALLYCLLDAVQANSYVPGMLVLGMTSRVDAADFLEKRVKSRFSHRIVHVVPPSFDQYMILARMALAAGASSSSVWGQAWLAEVDHLIQNPTFRACLEGLHNLSGDVRLLYQVLLPPVAALHPGAPTLEPEAFARVAAAQRADPLEALLLDLNVPEMALMIAARHLQLRDKEPFTFEMCFHGLRHFVQRVQRDLNSGASAGHQAPLAITGLDTLAQRAPMLQAFHTLLDMELLLPEPARLSLTLPSGIASRTGPVTTAYGTLPSLTVIPEFLPVYAQVSAKAILASVESPARAEMLGSVLVKWAASTGL</sequence>
<reference evidence="10" key="1">
    <citation type="journal article" date="2017" name="Nucleic Acids Res.">
        <title>Proteogenomics produces comprehensive and highly accurate protein-coding gene annotation in a complete genome assembly of Malassezia sympodialis.</title>
        <authorList>
            <person name="Zhu Y."/>
            <person name="Engstroem P.G."/>
            <person name="Tellgren-Roth C."/>
            <person name="Baudo C.D."/>
            <person name="Kennell J.C."/>
            <person name="Sun S."/>
            <person name="Billmyre R.B."/>
            <person name="Schroeder M.S."/>
            <person name="Andersson A."/>
            <person name="Holm T."/>
            <person name="Sigurgeirsson B."/>
            <person name="Wu G."/>
            <person name="Sankaranarayanan S.R."/>
            <person name="Siddharthan R."/>
            <person name="Sanyal K."/>
            <person name="Lundeberg J."/>
            <person name="Nystedt B."/>
            <person name="Boekhout T."/>
            <person name="Dawson T.L. Jr."/>
            <person name="Heitman J."/>
            <person name="Scheynius A."/>
            <person name="Lehtioe J."/>
        </authorList>
    </citation>
    <scope>NUCLEOTIDE SEQUENCE [LARGE SCALE GENOMIC DNA]</scope>
    <source>
        <strain evidence="10">ATCC 42132</strain>
    </source>
</reference>
<dbReference type="STRING" id="1230383.A0A1M8AB75"/>
<keyword evidence="4" id="KW-0238">DNA-binding</keyword>
<dbReference type="Pfam" id="PF13191">
    <property type="entry name" value="AAA_16"/>
    <property type="match status" value="1"/>
</dbReference>
<evidence type="ECO:0000256" key="2">
    <source>
        <dbReference type="ARBA" id="ARBA00005334"/>
    </source>
</evidence>
<keyword evidence="5" id="KW-0539">Nucleus</keyword>
<dbReference type="InterPro" id="IPR041664">
    <property type="entry name" value="AAA_16"/>
</dbReference>
<feature type="domain" description="Origin recognition complex subunit 4 C-terminal" evidence="8">
    <location>
        <begin position="324"/>
        <end position="487"/>
    </location>
</feature>
<evidence type="ECO:0000259" key="7">
    <source>
        <dbReference type="Pfam" id="PF13191"/>
    </source>
</evidence>
<evidence type="ECO:0000256" key="3">
    <source>
        <dbReference type="ARBA" id="ARBA00022705"/>
    </source>
</evidence>
<gene>
    <name evidence="9" type="ORF">MSYG_4039</name>
</gene>
<accession>A0A1M8AB75</accession>
<dbReference type="InterPro" id="IPR027417">
    <property type="entry name" value="P-loop_NTPase"/>
</dbReference>
<feature type="compositionally biased region" description="Acidic residues" evidence="6">
    <location>
        <begin position="184"/>
        <end position="193"/>
    </location>
</feature>
<dbReference type="GO" id="GO:0006270">
    <property type="term" value="P:DNA replication initiation"/>
    <property type="evidence" value="ECO:0007669"/>
    <property type="project" value="TreeGrafter"/>
</dbReference>
<dbReference type="GO" id="GO:0005664">
    <property type="term" value="C:nuclear origin of replication recognition complex"/>
    <property type="evidence" value="ECO:0007669"/>
    <property type="project" value="TreeGrafter"/>
</dbReference>
<dbReference type="Proteomes" id="UP000186303">
    <property type="component" value="Chromosome 7"/>
</dbReference>
<dbReference type="Pfam" id="PF14629">
    <property type="entry name" value="ORC4_C"/>
    <property type="match status" value="1"/>
</dbReference>
<feature type="region of interest" description="Disordered" evidence="6">
    <location>
        <begin position="155"/>
        <end position="205"/>
    </location>
</feature>